<gene>
    <name evidence="6" type="ORF">TELCIR_14091</name>
</gene>
<dbReference type="InterPro" id="IPR051080">
    <property type="entry name" value="Nematode_rcpt-like_serp_alpha"/>
</dbReference>
<sequence>TLICSQLVIFTIHSVFIILIQMMHLWKYLSSVTPCDIVTSAITCTILRFPLTTSYISLVLLQFMMVLERLVAMFRKADYEKSGWLLGAAFVLAGVLTSAMVTLWSIQPENFSNSYAYCSSGSTKTIERLTNINISLCAICALSLVGTLLLRIYNKYALD</sequence>
<feature type="transmembrane region" description="Helical" evidence="5">
    <location>
        <begin position="132"/>
        <end position="153"/>
    </location>
</feature>
<protein>
    <recommendedName>
        <fullName evidence="8">G-protein coupled receptors family 1 profile domain-containing protein</fullName>
    </recommendedName>
</protein>
<dbReference type="PANTHER" id="PTHR31357:SF18">
    <property type="entry name" value="SERPENTINE RECEPTOR, CLASS T"/>
    <property type="match status" value="1"/>
</dbReference>
<evidence type="ECO:0000256" key="5">
    <source>
        <dbReference type="SAM" id="Phobius"/>
    </source>
</evidence>
<evidence type="ECO:0000313" key="7">
    <source>
        <dbReference type="Proteomes" id="UP000230423"/>
    </source>
</evidence>
<feature type="non-terminal residue" evidence="6">
    <location>
        <position position="1"/>
    </location>
</feature>
<dbReference type="Proteomes" id="UP000230423">
    <property type="component" value="Unassembled WGS sequence"/>
</dbReference>
<evidence type="ECO:0000256" key="4">
    <source>
        <dbReference type="ARBA" id="ARBA00023136"/>
    </source>
</evidence>
<proteinExistence type="predicted"/>
<dbReference type="EMBL" id="KZ350040">
    <property type="protein sequence ID" value="PIO64287.1"/>
    <property type="molecule type" value="Genomic_DNA"/>
</dbReference>
<evidence type="ECO:0008006" key="8">
    <source>
        <dbReference type="Google" id="ProtNLM"/>
    </source>
</evidence>
<reference evidence="6 7" key="1">
    <citation type="submission" date="2015-09" db="EMBL/GenBank/DDBJ databases">
        <title>Draft genome of the parasitic nematode Teladorsagia circumcincta isolate WARC Sus (inbred).</title>
        <authorList>
            <person name="Mitreva M."/>
        </authorList>
    </citation>
    <scope>NUCLEOTIDE SEQUENCE [LARGE SCALE GENOMIC DNA]</scope>
    <source>
        <strain evidence="6 7">S</strain>
    </source>
</reference>
<dbReference type="GO" id="GO:0004984">
    <property type="term" value="F:olfactory receptor activity"/>
    <property type="evidence" value="ECO:0007669"/>
    <property type="project" value="TreeGrafter"/>
</dbReference>
<dbReference type="OrthoDB" id="5820030at2759"/>
<name>A0A2G9U211_TELCI</name>
<organism evidence="6 7">
    <name type="scientific">Teladorsagia circumcincta</name>
    <name type="common">Brown stomach worm</name>
    <name type="synonym">Ostertagia circumcincta</name>
    <dbReference type="NCBI Taxonomy" id="45464"/>
    <lineage>
        <taxon>Eukaryota</taxon>
        <taxon>Metazoa</taxon>
        <taxon>Ecdysozoa</taxon>
        <taxon>Nematoda</taxon>
        <taxon>Chromadorea</taxon>
        <taxon>Rhabditida</taxon>
        <taxon>Rhabditina</taxon>
        <taxon>Rhabditomorpha</taxon>
        <taxon>Strongyloidea</taxon>
        <taxon>Trichostrongylidae</taxon>
        <taxon>Teladorsagia</taxon>
    </lineage>
</organism>
<keyword evidence="4 5" id="KW-0472">Membrane</keyword>
<accession>A0A2G9U211</accession>
<feature type="transmembrane region" description="Helical" evidence="5">
    <location>
        <begin position="7"/>
        <end position="26"/>
    </location>
</feature>
<dbReference type="Pfam" id="PF10292">
    <property type="entry name" value="7TM_GPCR_Srab"/>
    <property type="match status" value="1"/>
</dbReference>
<evidence type="ECO:0000256" key="1">
    <source>
        <dbReference type="ARBA" id="ARBA00004141"/>
    </source>
</evidence>
<comment type="subcellular location">
    <subcellularLocation>
        <location evidence="1">Membrane</location>
        <topology evidence="1">Multi-pass membrane protein</topology>
    </subcellularLocation>
</comment>
<keyword evidence="3 5" id="KW-1133">Transmembrane helix</keyword>
<dbReference type="AlphaFoldDB" id="A0A2G9U211"/>
<dbReference type="InterPro" id="IPR019408">
    <property type="entry name" value="7TM_GPCR_serpentine_rcpt_Srab"/>
</dbReference>
<dbReference type="GO" id="GO:0016020">
    <property type="term" value="C:membrane"/>
    <property type="evidence" value="ECO:0007669"/>
    <property type="project" value="UniProtKB-SubCell"/>
</dbReference>
<evidence type="ECO:0000256" key="2">
    <source>
        <dbReference type="ARBA" id="ARBA00022692"/>
    </source>
</evidence>
<evidence type="ECO:0000313" key="6">
    <source>
        <dbReference type="EMBL" id="PIO64287.1"/>
    </source>
</evidence>
<dbReference type="PANTHER" id="PTHR31357">
    <property type="entry name" value="SERPENTINE RECEPTOR CLASS ALPHA-10"/>
    <property type="match status" value="1"/>
</dbReference>
<feature type="non-terminal residue" evidence="6">
    <location>
        <position position="159"/>
    </location>
</feature>
<evidence type="ECO:0000256" key="3">
    <source>
        <dbReference type="ARBA" id="ARBA00022989"/>
    </source>
</evidence>
<keyword evidence="7" id="KW-1185">Reference proteome</keyword>
<keyword evidence="2 5" id="KW-0812">Transmembrane</keyword>
<feature type="transmembrane region" description="Helical" evidence="5">
    <location>
        <begin position="84"/>
        <end position="106"/>
    </location>
</feature>